<gene>
    <name evidence="7 9" type="primary">recO</name>
    <name evidence="9" type="ORF">IAB02_04645</name>
</gene>
<proteinExistence type="inferred from homology"/>
<dbReference type="InterPro" id="IPR003717">
    <property type="entry name" value="RecO"/>
</dbReference>
<dbReference type="EMBL" id="DVMU01000101">
    <property type="protein sequence ID" value="HIU33830.1"/>
    <property type="molecule type" value="Genomic_DNA"/>
</dbReference>
<dbReference type="Proteomes" id="UP000824072">
    <property type="component" value="Unassembled WGS sequence"/>
</dbReference>
<evidence type="ECO:0000256" key="7">
    <source>
        <dbReference type="HAMAP-Rule" id="MF_00201"/>
    </source>
</evidence>
<evidence type="ECO:0000256" key="4">
    <source>
        <dbReference type="ARBA" id="ARBA00023172"/>
    </source>
</evidence>
<dbReference type="GO" id="GO:0006310">
    <property type="term" value="P:DNA recombination"/>
    <property type="evidence" value="ECO:0007669"/>
    <property type="project" value="UniProtKB-UniRule"/>
</dbReference>
<dbReference type="InterPro" id="IPR022572">
    <property type="entry name" value="DNA_rep/recomb_RecO_N"/>
</dbReference>
<evidence type="ECO:0000259" key="8">
    <source>
        <dbReference type="Pfam" id="PF11967"/>
    </source>
</evidence>
<dbReference type="GO" id="GO:0006302">
    <property type="term" value="P:double-strand break repair"/>
    <property type="evidence" value="ECO:0007669"/>
    <property type="project" value="TreeGrafter"/>
</dbReference>
<name>A0A9D1IAJ4_9FIRM</name>
<dbReference type="InterPro" id="IPR042242">
    <property type="entry name" value="RecO_C"/>
</dbReference>
<reference evidence="9" key="2">
    <citation type="journal article" date="2021" name="PeerJ">
        <title>Extensive microbial diversity within the chicken gut microbiome revealed by metagenomics and culture.</title>
        <authorList>
            <person name="Gilroy R."/>
            <person name="Ravi A."/>
            <person name="Getino M."/>
            <person name="Pursley I."/>
            <person name="Horton D.L."/>
            <person name="Alikhan N.F."/>
            <person name="Baker D."/>
            <person name="Gharbi K."/>
            <person name="Hall N."/>
            <person name="Watson M."/>
            <person name="Adriaenssens E.M."/>
            <person name="Foster-Nyarko E."/>
            <person name="Jarju S."/>
            <person name="Secka A."/>
            <person name="Antonio M."/>
            <person name="Oren A."/>
            <person name="Chaudhuri R.R."/>
            <person name="La Ragione R."/>
            <person name="Hildebrand F."/>
            <person name="Pallen M.J."/>
        </authorList>
    </citation>
    <scope>NUCLEOTIDE SEQUENCE</scope>
    <source>
        <strain evidence="9">ChiHcec3-11533</strain>
    </source>
</reference>
<protein>
    <recommendedName>
        <fullName evidence="2 7">DNA repair protein RecO</fullName>
    </recommendedName>
    <alternativeName>
        <fullName evidence="6 7">Recombination protein O</fullName>
    </alternativeName>
</protein>
<comment type="similarity">
    <text evidence="1 7">Belongs to the RecO family.</text>
</comment>
<evidence type="ECO:0000256" key="6">
    <source>
        <dbReference type="ARBA" id="ARBA00033409"/>
    </source>
</evidence>
<evidence type="ECO:0000313" key="9">
    <source>
        <dbReference type="EMBL" id="HIU33830.1"/>
    </source>
</evidence>
<reference evidence="9" key="1">
    <citation type="submission" date="2020-10" db="EMBL/GenBank/DDBJ databases">
        <authorList>
            <person name="Gilroy R."/>
        </authorList>
    </citation>
    <scope>NUCLEOTIDE SEQUENCE</scope>
    <source>
        <strain evidence="9">ChiHcec3-11533</strain>
    </source>
</reference>
<comment type="function">
    <text evidence="7">Involved in DNA repair and RecF pathway recombination.</text>
</comment>
<dbReference type="AlphaFoldDB" id="A0A9D1IAJ4"/>
<organism evidence="9 10">
    <name type="scientific">Candidatus Pullichristensenella excrementigallinarum</name>
    <dbReference type="NCBI Taxonomy" id="2840907"/>
    <lineage>
        <taxon>Bacteria</taxon>
        <taxon>Bacillati</taxon>
        <taxon>Bacillota</taxon>
        <taxon>Clostridia</taxon>
        <taxon>Candidatus Pullichristensenella</taxon>
    </lineage>
</organism>
<accession>A0A9D1IAJ4</accession>
<dbReference type="InterPro" id="IPR012340">
    <property type="entry name" value="NA-bd_OB-fold"/>
</dbReference>
<dbReference type="Pfam" id="PF11967">
    <property type="entry name" value="RecO_N"/>
    <property type="match status" value="1"/>
</dbReference>
<evidence type="ECO:0000256" key="2">
    <source>
        <dbReference type="ARBA" id="ARBA00021310"/>
    </source>
</evidence>
<dbReference type="NCBIfam" id="TIGR00613">
    <property type="entry name" value="reco"/>
    <property type="match status" value="1"/>
</dbReference>
<evidence type="ECO:0000256" key="5">
    <source>
        <dbReference type="ARBA" id="ARBA00023204"/>
    </source>
</evidence>
<dbReference type="SUPFAM" id="SSF57863">
    <property type="entry name" value="ArfGap/RecO-like zinc finger"/>
    <property type="match status" value="1"/>
</dbReference>
<dbReference type="PANTHER" id="PTHR33991:SF1">
    <property type="entry name" value="DNA REPAIR PROTEIN RECO"/>
    <property type="match status" value="1"/>
</dbReference>
<sequence length="248" mass="28066">MSSFSTPALVLRRSDWSDYDRMVTLFTPGSGRVECVARGCRRPKSPLVNAVELFTSGEYQIFRSGERNAIEQCQIRESFLPLRTDYDRLTHGVYWLKLLDTGVMRDLPYEELFLLSLTALAHLAYSDLPPEMLTLAFELHFMARMGYPPRANACVLCGKPIEADARFDERLGGTVCLSCPSNAPRISNGARRILFKLPRTRFENVPKLLGHPDWPEAARLFRPYVQSRMQLPEKFLPALVSPGPLSGI</sequence>
<dbReference type="GO" id="GO:0043590">
    <property type="term" value="C:bacterial nucleoid"/>
    <property type="evidence" value="ECO:0007669"/>
    <property type="project" value="TreeGrafter"/>
</dbReference>
<keyword evidence="3 7" id="KW-0227">DNA damage</keyword>
<dbReference type="Gene3D" id="1.20.1440.120">
    <property type="entry name" value="Recombination protein O, C-terminal domain"/>
    <property type="match status" value="1"/>
</dbReference>
<keyword evidence="5 7" id="KW-0234">DNA repair</keyword>
<dbReference type="Pfam" id="PF02565">
    <property type="entry name" value="RecO_C"/>
    <property type="match status" value="1"/>
</dbReference>
<dbReference type="SUPFAM" id="SSF50249">
    <property type="entry name" value="Nucleic acid-binding proteins"/>
    <property type="match status" value="1"/>
</dbReference>
<evidence type="ECO:0000256" key="1">
    <source>
        <dbReference type="ARBA" id="ARBA00007452"/>
    </source>
</evidence>
<dbReference type="PANTHER" id="PTHR33991">
    <property type="entry name" value="DNA REPAIR PROTEIN RECO"/>
    <property type="match status" value="1"/>
</dbReference>
<comment type="caution">
    <text evidence="9">The sequence shown here is derived from an EMBL/GenBank/DDBJ whole genome shotgun (WGS) entry which is preliminary data.</text>
</comment>
<feature type="domain" description="DNA replication/recombination mediator RecO N-terminal" evidence="8">
    <location>
        <begin position="1"/>
        <end position="79"/>
    </location>
</feature>
<evidence type="ECO:0000256" key="3">
    <source>
        <dbReference type="ARBA" id="ARBA00022763"/>
    </source>
</evidence>
<keyword evidence="4 7" id="KW-0233">DNA recombination</keyword>
<evidence type="ECO:0000313" key="10">
    <source>
        <dbReference type="Proteomes" id="UP000824072"/>
    </source>
</evidence>
<dbReference type="Gene3D" id="2.40.50.140">
    <property type="entry name" value="Nucleic acid-binding proteins"/>
    <property type="match status" value="1"/>
</dbReference>
<dbReference type="HAMAP" id="MF_00201">
    <property type="entry name" value="RecO"/>
    <property type="match status" value="1"/>
</dbReference>
<dbReference type="InterPro" id="IPR037278">
    <property type="entry name" value="ARFGAP/RecO"/>
</dbReference>